<reference evidence="5" key="1">
    <citation type="journal article" date="2021" name="PeerJ">
        <title>Extensive microbial diversity within the chicken gut microbiome revealed by metagenomics and culture.</title>
        <authorList>
            <person name="Gilroy R."/>
            <person name="Ravi A."/>
            <person name="Getino M."/>
            <person name="Pursley I."/>
            <person name="Horton D.L."/>
            <person name="Alikhan N.F."/>
            <person name="Baker D."/>
            <person name="Gharbi K."/>
            <person name="Hall N."/>
            <person name="Watson M."/>
            <person name="Adriaenssens E.M."/>
            <person name="Foster-Nyarko E."/>
            <person name="Jarju S."/>
            <person name="Secka A."/>
            <person name="Antonio M."/>
            <person name="Oren A."/>
            <person name="Chaudhuri R.R."/>
            <person name="La Ragione R."/>
            <person name="Hildebrand F."/>
            <person name="Pallen M.J."/>
        </authorList>
    </citation>
    <scope>NUCLEOTIDE SEQUENCE</scope>
    <source>
        <strain evidence="5">CHK187-11901</strain>
    </source>
</reference>
<proteinExistence type="predicted"/>
<comment type="cofactor">
    <cofactor evidence="1">
        <name>Zn(2+)</name>
        <dbReference type="ChEBI" id="CHEBI:29105"/>
    </cofactor>
</comment>
<keyword evidence="3" id="KW-0862">Zinc</keyword>
<dbReference type="InterPro" id="IPR051335">
    <property type="entry name" value="Alanyl-tRNA_Editing_Enzymes"/>
</dbReference>
<dbReference type="PANTHER" id="PTHR43462">
    <property type="entry name" value="ALANYL-TRNA EDITING PROTEIN"/>
    <property type="match status" value="1"/>
</dbReference>
<dbReference type="SMART" id="SM00863">
    <property type="entry name" value="tRNA_SAD"/>
    <property type="match status" value="1"/>
</dbReference>
<dbReference type="InterPro" id="IPR009000">
    <property type="entry name" value="Transl_B-barrel_sf"/>
</dbReference>
<dbReference type="GO" id="GO:0002161">
    <property type="term" value="F:aminoacyl-tRNA deacylase activity"/>
    <property type="evidence" value="ECO:0007669"/>
    <property type="project" value="UniProtKB-ARBA"/>
</dbReference>
<feature type="domain" description="Threonyl/alanyl tRNA synthetase SAD" evidence="4">
    <location>
        <begin position="177"/>
        <end position="219"/>
    </location>
</feature>
<dbReference type="PANTHER" id="PTHR43462:SF1">
    <property type="entry name" value="ALANYL-TRNA EDITING PROTEIN AARSD1"/>
    <property type="match status" value="1"/>
</dbReference>
<dbReference type="GO" id="GO:0046872">
    <property type="term" value="F:metal ion binding"/>
    <property type="evidence" value="ECO:0007669"/>
    <property type="project" value="UniProtKB-KW"/>
</dbReference>
<evidence type="ECO:0000256" key="3">
    <source>
        <dbReference type="ARBA" id="ARBA00022833"/>
    </source>
</evidence>
<dbReference type="Gene3D" id="3.10.310.40">
    <property type="match status" value="1"/>
</dbReference>
<dbReference type="InterPro" id="IPR012947">
    <property type="entry name" value="tRNA_SAD"/>
</dbReference>
<accession>A0A9D2NNK9</accession>
<keyword evidence="2" id="KW-0479">Metal-binding</keyword>
<dbReference type="AlphaFoldDB" id="A0A9D2NNK9"/>
<protein>
    <recommendedName>
        <fullName evidence="4">Threonyl/alanyl tRNA synthetase SAD domain-containing protein</fullName>
    </recommendedName>
</protein>
<dbReference type="GO" id="GO:0005524">
    <property type="term" value="F:ATP binding"/>
    <property type="evidence" value="ECO:0007669"/>
    <property type="project" value="InterPro"/>
</dbReference>
<name>A0A9D2NNK9_9FIRM</name>
<dbReference type="EMBL" id="DWWM01000005">
    <property type="protein sequence ID" value="HJC35725.1"/>
    <property type="molecule type" value="Genomic_DNA"/>
</dbReference>
<dbReference type="SUPFAM" id="SSF50447">
    <property type="entry name" value="Translation proteins"/>
    <property type="match status" value="1"/>
</dbReference>
<reference evidence="5" key="2">
    <citation type="submission" date="2021-04" db="EMBL/GenBank/DDBJ databases">
        <authorList>
            <person name="Gilroy R."/>
        </authorList>
    </citation>
    <scope>NUCLEOTIDE SEQUENCE</scope>
    <source>
        <strain evidence="5">CHK187-11901</strain>
    </source>
</reference>
<dbReference type="Gene3D" id="2.40.30.130">
    <property type="match status" value="1"/>
</dbReference>
<dbReference type="Gene3D" id="3.30.980.10">
    <property type="entry name" value="Threonyl-trna Synthetase, Chain A, domain 2"/>
    <property type="match status" value="1"/>
</dbReference>
<evidence type="ECO:0000259" key="4">
    <source>
        <dbReference type="SMART" id="SM00863"/>
    </source>
</evidence>
<evidence type="ECO:0000256" key="1">
    <source>
        <dbReference type="ARBA" id="ARBA00001947"/>
    </source>
</evidence>
<sequence length="383" mass="43793">MINKLLDNCFLTELNTRVEEVREENGMYWHCFKDTIFYQGKGGMADDTGMINKKPVIALKEAEGRAWHLLEEKLEGQVFMNVNPHTRFLKCQAHTAQHLLSALVESIYGAHTTSHHVGEEECYVEFDLPQFDRKKAIELQVTCNGLIRDDLEVKIVYPSLRDAKTLCPGKKLPAEDIRLVRIGNIDVTPCGCMHVPSLRYLQMIQIIGFEKSSRGIRIRYACGDQLLDNITRRYDVLDEACASLAVPHLYLNTGISRIVSQRNQLQKELKQWKHRYFDKVCKDVMETEDPCVFREYDEYDVDDLRQLAKMMAENSDHAVCFVGRSGDQLKVVLARGHGSDYDLNRIRRLLVEELHFKGGGSSEYMEFGGNVDEAALQALEAAL</sequence>
<dbReference type="InterPro" id="IPR018163">
    <property type="entry name" value="Thr/Ala-tRNA-synth_IIc_edit"/>
</dbReference>
<gene>
    <name evidence="5" type="ORF">H9702_01160</name>
</gene>
<dbReference type="Proteomes" id="UP000823896">
    <property type="component" value="Unassembled WGS sequence"/>
</dbReference>
<evidence type="ECO:0000256" key="2">
    <source>
        <dbReference type="ARBA" id="ARBA00022723"/>
    </source>
</evidence>
<dbReference type="SUPFAM" id="SSF55186">
    <property type="entry name" value="ThrRS/AlaRS common domain"/>
    <property type="match status" value="1"/>
</dbReference>
<comment type="caution">
    <text evidence="5">The sequence shown here is derived from an EMBL/GenBank/DDBJ whole genome shotgun (WGS) entry which is preliminary data.</text>
</comment>
<evidence type="ECO:0000313" key="5">
    <source>
        <dbReference type="EMBL" id="HJC35725.1"/>
    </source>
</evidence>
<evidence type="ECO:0000313" key="6">
    <source>
        <dbReference type="Proteomes" id="UP000823896"/>
    </source>
</evidence>
<dbReference type="GO" id="GO:0004812">
    <property type="term" value="F:aminoacyl-tRNA ligase activity"/>
    <property type="evidence" value="ECO:0007669"/>
    <property type="project" value="InterPro"/>
</dbReference>
<dbReference type="Pfam" id="PF07973">
    <property type="entry name" value="tRNA_SAD"/>
    <property type="match status" value="1"/>
</dbReference>
<dbReference type="GO" id="GO:0043039">
    <property type="term" value="P:tRNA aminoacylation"/>
    <property type="evidence" value="ECO:0007669"/>
    <property type="project" value="InterPro"/>
</dbReference>
<organism evidence="5 6">
    <name type="scientific">Candidatus Merdibacter merdavium</name>
    <dbReference type="NCBI Taxonomy" id="2838692"/>
    <lineage>
        <taxon>Bacteria</taxon>
        <taxon>Bacillati</taxon>
        <taxon>Bacillota</taxon>
        <taxon>Erysipelotrichia</taxon>
        <taxon>Erysipelotrichales</taxon>
        <taxon>Erysipelotrichaceae</taxon>
        <taxon>Merdibacter</taxon>
    </lineage>
</organism>